<reference evidence="2" key="1">
    <citation type="submission" date="2017-04" db="EMBL/GenBank/DDBJ databases">
        <authorList>
            <person name="Varghese N."/>
            <person name="Submissions S."/>
        </authorList>
    </citation>
    <scope>NUCLEOTIDE SEQUENCE [LARGE SCALE GENOMIC DNA]</scope>
    <source>
        <strain evidence="2">RKEM611</strain>
    </source>
</reference>
<dbReference type="EMBL" id="FWZT01000011">
    <property type="protein sequence ID" value="SMF36787.1"/>
    <property type="molecule type" value="Genomic_DNA"/>
</dbReference>
<dbReference type="PROSITE" id="PS51257">
    <property type="entry name" value="PROKAR_LIPOPROTEIN"/>
    <property type="match status" value="1"/>
</dbReference>
<sequence length="131" mass="13832">MLRVLSVLVAVSGFSCKNSSDPTTSEDLATAVSLSCQTVQGDRLLLCQDFSGQSDADIASLQSRCESSDDRRWVSESCPPENQLGTCSLSTYETGLSQDPGQIYYGPLFDIATAQGMCAGQGDSNFTPVGS</sequence>
<dbReference type="STRING" id="1513793.SAMN06296036_11154"/>
<dbReference type="Proteomes" id="UP000192907">
    <property type="component" value="Unassembled WGS sequence"/>
</dbReference>
<accession>A0A1Y6C6E1</accession>
<evidence type="ECO:0000313" key="1">
    <source>
        <dbReference type="EMBL" id="SMF36787.1"/>
    </source>
</evidence>
<organism evidence="1 2">
    <name type="scientific">Pseudobacteriovorax antillogorgiicola</name>
    <dbReference type="NCBI Taxonomy" id="1513793"/>
    <lineage>
        <taxon>Bacteria</taxon>
        <taxon>Pseudomonadati</taxon>
        <taxon>Bdellovibrionota</taxon>
        <taxon>Oligoflexia</taxon>
        <taxon>Oligoflexales</taxon>
        <taxon>Pseudobacteriovoracaceae</taxon>
        <taxon>Pseudobacteriovorax</taxon>
    </lineage>
</organism>
<dbReference type="OrthoDB" id="10007628at2"/>
<dbReference type="RefSeq" id="WP_132320185.1">
    <property type="nucleotide sequence ID" value="NZ_FWZT01000011.1"/>
</dbReference>
<protein>
    <submittedName>
        <fullName evidence="1">Uncharacterized protein</fullName>
    </submittedName>
</protein>
<dbReference type="AlphaFoldDB" id="A0A1Y6C6E1"/>
<proteinExistence type="predicted"/>
<name>A0A1Y6C6E1_9BACT</name>
<evidence type="ECO:0000313" key="2">
    <source>
        <dbReference type="Proteomes" id="UP000192907"/>
    </source>
</evidence>
<keyword evidence="2" id="KW-1185">Reference proteome</keyword>
<gene>
    <name evidence="1" type="ORF">SAMN06296036_11154</name>
</gene>